<proteinExistence type="predicted"/>
<dbReference type="RefSeq" id="WP_040085201.1">
    <property type="nucleotide sequence ID" value="NZ_BCSU01000030.1"/>
</dbReference>
<dbReference type="EMBL" id="CP005286">
    <property type="protein sequence ID" value="AJE32528.1"/>
    <property type="molecule type" value="Genomic_DNA"/>
</dbReference>
<dbReference type="HOGENOM" id="CLU_184313_0_0_11"/>
<sequence>MRPTIIDADTGRTLWRVADCAAHCGISDATWRSYARKNMPPPPVAHLDPRIPLWDAQAVQDWHAGRPGAAKV</sequence>
<organism evidence="1 2">
    <name type="scientific">Corynebacterium humireducens NBRC 106098 = DSM 45392</name>
    <dbReference type="NCBI Taxonomy" id="1223515"/>
    <lineage>
        <taxon>Bacteria</taxon>
        <taxon>Bacillati</taxon>
        <taxon>Actinomycetota</taxon>
        <taxon>Actinomycetes</taxon>
        <taxon>Mycobacteriales</taxon>
        <taxon>Corynebacteriaceae</taxon>
        <taxon>Corynebacterium</taxon>
    </lineage>
</organism>
<name>A0A0B5D8H6_9CORY</name>
<accession>A0A0B5D8H6</accession>
<protein>
    <submittedName>
        <fullName evidence="1">Uncharacterized protein</fullName>
    </submittedName>
</protein>
<gene>
    <name evidence="1" type="ORF">B842_03375</name>
</gene>
<dbReference type="AlphaFoldDB" id="A0A0B5D8H6"/>
<dbReference type="OrthoDB" id="4413958at2"/>
<evidence type="ECO:0000313" key="2">
    <source>
        <dbReference type="Proteomes" id="UP000031524"/>
    </source>
</evidence>
<dbReference type="KEGG" id="chm:B842_03375"/>
<dbReference type="Proteomes" id="UP000031524">
    <property type="component" value="Chromosome"/>
</dbReference>
<keyword evidence="2" id="KW-1185">Reference proteome</keyword>
<evidence type="ECO:0000313" key="1">
    <source>
        <dbReference type="EMBL" id="AJE32528.1"/>
    </source>
</evidence>
<reference evidence="1 2" key="1">
    <citation type="submission" date="2013-04" db="EMBL/GenBank/DDBJ databases">
        <title>Complete genome sequence of Corynebacterium humireducens DSM 45392(T), isolated from a wastewater-fed microbial fuel cell.</title>
        <authorList>
            <person name="Ruckert C."/>
            <person name="Albersmeier A."/>
            <person name="Kalinowski J."/>
        </authorList>
    </citation>
    <scope>NUCLEOTIDE SEQUENCE [LARGE SCALE GENOMIC DNA]</scope>
    <source>
        <strain evidence="2">MFC-5</strain>
    </source>
</reference>